<dbReference type="Proteomes" id="UP000806077">
    <property type="component" value="Unassembled WGS sequence"/>
</dbReference>
<dbReference type="EMBL" id="WXXV01000026">
    <property type="protein sequence ID" value="MBE7696190.1"/>
    <property type="molecule type" value="Genomic_DNA"/>
</dbReference>
<name>A0AAP1WHB4_9FLAO</name>
<accession>A0AAP1WHB4</accession>
<dbReference type="RefSeq" id="WP_101955400.1">
    <property type="nucleotide sequence ID" value="NZ_JAJHTL010000028.1"/>
</dbReference>
<dbReference type="AlphaFoldDB" id="A0AAP1WHB4"/>
<reference evidence="1 2" key="1">
    <citation type="journal article" date="2020" name="Int. J. Syst. Evol. Microbiol.">
        <title>Tenacibaculum piscium sp. nov., isolated from skin ulcers of sea-farmed fish, and description of Tenacibaculum finnmarkense sp. nov. with subdivision into genomovars finnmarkense and ulcerans.</title>
        <authorList>
            <person name="Olsen A.B."/>
            <person name="Spilsberg B."/>
            <person name="Nilsen H.K."/>
            <person name="Lagesen K."/>
            <person name="Gulla S."/>
            <person name="Avendano-Herrera R."/>
            <person name="Irgang R."/>
            <person name="Duchaud E."/>
            <person name="Colquhoun D.J."/>
        </authorList>
    </citation>
    <scope>NUCLEOTIDE SEQUENCE [LARGE SCALE GENOMIC DNA]</scope>
    <source>
        <strain evidence="1 2">TNO037</strain>
    </source>
</reference>
<protein>
    <submittedName>
        <fullName evidence="1">Uncharacterized protein</fullName>
    </submittedName>
</protein>
<comment type="caution">
    <text evidence="1">The sequence shown here is derived from an EMBL/GenBank/DDBJ whole genome shotgun (WGS) entry which is preliminary data.</text>
</comment>
<organism evidence="1 2">
    <name type="scientific">Tenacibaculum finnmarkense genomovar finnmarkense</name>
    <dbReference type="NCBI Taxonomy" id="1458503"/>
    <lineage>
        <taxon>Bacteria</taxon>
        <taxon>Pseudomonadati</taxon>
        <taxon>Bacteroidota</taxon>
        <taxon>Flavobacteriia</taxon>
        <taxon>Flavobacteriales</taxon>
        <taxon>Flavobacteriaceae</taxon>
        <taxon>Tenacibaculum</taxon>
        <taxon>Tenacibaculum finnmarkense</taxon>
    </lineage>
</organism>
<proteinExistence type="predicted"/>
<sequence length="80" mass="9186">MLSREEVRSEILKEFEDKNLGIYDVDFYTALLSEKNMLSSFNNKYPSKINNYKVYREGVVSTAGTPVFENIKSAKIIKGN</sequence>
<gene>
    <name evidence="1" type="ORF">F7645_12240</name>
</gene>
<evidence type="ECO:0000313" key="2">
    <source>
        <dbReference type="Proteomes" id="UP000806077"/>
    </source>
</evidence>
<keyword evidence="2" id="KW-1185">Reference proteome</keyword>
<evidence type="ECO:0000313" key="1">
    <source>
        <dbReference type="EMBL" id="MBE7696190.1"/>
    </source>
</evidence>